<gene>
    <name evidence="2" type="ORF">RM780_21670</name>
</gene>
<dbReference type="EMBL" id="JAVREN010000040">
    <property type="protein sequence ID" value="MDT0309546.1"/>
    <property type="molecule type" value="Genomic_DNA"/>
</dbReference>
<dbReference type="PANTHER" id="PTHR42912:SF93">
    <property type="entry name" value="N6-ADENOSINE-METHYLTRANSFERASE TMT1A"/>
    <property type="match status" value="1"/>
</dbReference>
<accession>A0ABU2LD93</accession>
<dbReference type="InterPro" id="IPR041698">
    <property type="entry name" value="Methyltransf_25"/>
</dbReference>
<evidence type="ECO:0000313" key="3">
    <source>
        <dbReference type="Proteomes" id="UP001183388"/>
    </source>
</evidence>
<dbReference type="Pfam" id="PF13649">
    <property type="entry name" value="Methyltransf_25"/>
    <property type="match status" value="1"/>
</dbReference>
<dbReference type="SUPFAM" id="SSF53335">
    <property type="entry name" value="S-adenosyl-L-methionine-dependent methyltransferases"/>
    <property type="match status" value="1"/>
</dbReference>
<evidence type="ECO:0000313" key="2">
    <source>
        <dbReference type="EMBL" id="MDT0309546.1"/>
    </source>
</evidence>
<dbReference type="GO" id="GO:0008168">
    <property type="term" value="F:methyltransferase activity"/>
    <property type="evidence" value="ECO:0007669"/>
    <property type="project" value="UniProtKB-KW"/>
</dbReference>
<feature type="domain" description="Methyltransferase" evidence="1">
    <location>
        <begin position="48"/>
        <end position="143"/>
    </location>
</feature>
<dbReference type="Proteomes" id="UP001183388">
    <property type="component" value="Unassembled WGS sequence"/>
</dbReference>
<dbReference type="InterPro" id="IPR050508">
    <property type="entry name" value="Methyltransf_Superfamily"/>
</dbReference>
<dbReference type="CDD" id="cd02440">
    <property type="entry name" value="AdoMet_MTases"/>
    <property type="match status" value="1"/>
</dbReference>
<dbReference type="EC" id="2.1.-.-" evidence="2"/>
<proteinExistence type="predicted"/>
<organism evidence="2 3">
    <name type="scientific">Streptomyces boetiae</name>
    <dbReference type="NCBI Taxonomy" id="3075541"/>
    <lineage>
        <taxon>Bacteria</taxon>
        <taxon>Bacillati</taxon>
        <taxon>Actinomycetota</taxon>
        <taxon>Actinomycetes</taxon>
        <taxon>Kitasatosporales</taxon>
        <taxon>Streptomycetaceae</taxon>
        <taxon>Streptomyces</taxon>
    </lineage>
</organism>
<keyword evidence="3" id="KW-1185">Reference proteome</keyword>
<keyword evidence="2" id="KW-0808">Transferase</keyword>
<dbReference type="InterPro" id="IPR029063">
    <property type="entry name" value="SAM-dependent_MTases_sf"/>
</dbReference>
<dbReference type="RefSeq" id="WP_311632510.1">
    <property type="nucleotide sequence ID" value="NZ_JAVREN010000040.1"/>
</dbReference>
<evidence type="ECO:0000259" key="1">
    <source>
        <dbReference type="Pfam" id="PF13649"/>
    </source>
</evidence>
<dbReference type="Gene3D" id="3.40.50.150">
    <property type="entry name" value="Vaccinia Virus protein VP39"/>
    <property type="match status" value="1"/>
</dbReference>
<name>A0ABU2LD93_9ACTN</name>
<protein>
    <submittedName>
        <fullName evidence="2">Class I SAM-dependent methyltransferase</fullName>
        <ecNumber evidence="2">2.1.-.-</ecNumber>
    </submittedName>
</protein>
<comment type="caution">
    <text evidence="2">The sequence shown here is derived from an EMBL/GenBank/DDBJ whole genome shotgun (WGS) entry which is preliminary data.</text>
</comment>
<dbReference type="PANTHER" id="PTHR42912">
    <property type="entry name" value="METHYLTRANSFERASE"/>
    <property type="match status" value="1"/>
</dbReference>
<keyword evidence="2" id="KW-0489">Methyltransferase</keyword>
<dbReference type="GO" id="GO:0032259">
    <property type="term" value="P:methylation"/>
    <property type="evidence" value="ECO:0007669"/>
    <property type="project" value="UniProtKB-KW"/>
</dbReference>
<sequence>MANAEQKELWNGDSARHRVAHDARYAAMQARHTVRLLAAAGIARAHHVLDVGCGCGATARAAAERAPAGSVLGVDLSEAMLDHARERAAAAGLRNLRFGRVDAQEHPFPPAAFDVVLSQYGVMFFEDPPAAFANLRRALRPGGRLAFLCWQAPGRNDLQTVVDAALAEHLDLPCAEDGAAPGPFSLADPERVRDLLEKAALSGIRIVPVTDPLWLGADASDAATFLRGRPRLRELLAAVDPDTAERAMDAARRALLRFETSDGVLLGAASWLVTATRPTP</sequence>
<reference evidence="3" key="1">
    <citation type="submission" date="2023-07" db="EMBL/GenBank/DDBJ databases">
        <title>30 novel species of actinomycetes from the DSMZ collection.</title>
        <authorList>
            <person name="Nouioui I."/>
        </authorList>
    </citation>
    <scope>NUCLEOTIDE SEQUENCE [LARGE SCALE GENOMIC DNA]</scope>
    <source>
        <strain evidence="3">DSM 44917</strain>
    </source>
</reference>